<dbReference type="AlphaFoldDB" id="A0A3D8IKT0"/>
<evidence type="ECO:0000313" key="11">
    <source>
        <dbReference type="EMBL" id="RDU65254.1"/>
    </source>
</evidence>
<evidence type="ECO:0000256" key="7">
    <source>
        <dbReference type="ARBA" id="ARBA00023146"/>
    </source>
</evidence>
<reference evidence="11 12" key="1">
    <citation type="submission" date="2018-04" db="EMBL/GenBank/DDBJ databases">
        <title>Novel Campyloabacter and Helicobacter Species and Strains.</title>
        <authorList>
            <person name="Mannion A.J."/>
            <person name="Shen Z."/>
            <person name="Fox J.G."/>
        </authorList>
    </citation>
    <scope>NUCLEOTIDE SEQUENCE [LARGE SCALE GENOMIC DNA]</scope>
    <source>
        <strain evidence="11 12">MIT 17-337</strain>
    </source>
</reference>
<dbReference type="PANTHER" id="PTHR43311">
    <property type="entry name" value="GLUTAMATE--TRNA LIGASE"/>
    <property type="match status" value="1"/>
</dbReference>
<dbReference type="OrthoDB" id="9807503at2"/>
<dbReference type="PRINTS" id="PR00987">
    <property type="entry name" value="TRNASYNTHGLU"/>
</dbReference>
<proteinExistence type="inferred from homology"/>
<dbReference type="Gene3D" id="1.10.10.350">
    <property type="match status" value="1"/>
</dbReference>
<evidence type="ECO:0000256" key="8">
    <source>
        <dbReference type="RuleBase" id="RU363037"/>
    </source>
</evidence>
<keyword evidence="7 8" id="KW-0030">Aminoacyl-tRNA synthetase</keyword>
<keyword evidence="6 8" id="KW-0648">Protein biosynthesis</keyword>
<keyword evidence="3 8" id="KW-0436">Ligase</keyword>
<evidence type="ECO:0000256" key="1">
    <source>
        <dbReference type="ARBA" id="ARBA00007894"/>
    </source>
</evidence>
<dbReference type="InterPro" id="IPR008925">
    <property type="entry name" value="aa_tRNA-synth_I_cd-bd_sf"/>
</dbReference>
<comment type="similarity">
    <text evidence="1">Belongs to the class-I aminoacyl-tRNA synthetase family. Glutamate--tRNA ligase type 1 subfamily.</text>
</comment>
<feature type="domain" description="Aminoacyl-tRNA synthetase class I anticodon-binding" evidence="10">
    <location>
        <begin position="345"/>
        <end position="467"/>
    </location>
</feature>
<dbReference type="GO" id="GO:0004818">
    <property type="term" value="F:glutamate-tRNA ligase activity"/>
    <property type="evidence" value="ECO:0007669"/>
    <property type="project" value="InterPro"/>
</dbReference>
<dbReference type="InterPro" id="IPR014729">
    <property type="entry name" value="Rossmann-like_a/b/a_fold"/>
</dbReference>
<organism evidence="11 12">
    <name type="scientific">Helicobacter didelphidarum</name>
    <dbReference type="NCBI Taxonomy" id="2040648"/>
    <lineage>
        <taxon>Bacteria</taxon>
        <taxon>Pseudomonadati</taxon>
        <taxon>Campylobacterota</taxon>
        <taxon>Epsilonproteobacteria</taxon>
        <taxon>Campylobacterales</taxon>
        <taxon>Helicobacteraceae</taxon>
        <taxon>Helicobacter</taxon>
    </lineage>
</organism>
<feature type="domain" description="Glutamyl/glutaminyl-tRNA synthetase class Ib catalytic" evidence="9">
    <location>
        <begin position="3"/>
        <end position="297"/>
    </location>
</feature>
<evidence type="ECO:0000259" key="10">
    <source>
        <dbReference type="Pfam" id="PF19269"/>
    </source>
</evidence>
<dbReference type="GO" id="GO:0006424">
    <property type="term" value="P:glutamyl-tRNA aminoacylation"/>
    <property type="evidence" value="ECO:0007669"/>
    <property type="project" value="InterPro"/>
</dbReference>
<keyword evidence="2" id="KW-0963">Cytoplasm</keyword>
<dbReference type="GO" id="GO:0005524">
    <property type="term" value="F:ATP binding"/>
    <property type="evidence" value="ECO:0007669"/>
    <property type="project" value="UniProtKB-KW"/>
</dbReference>
<keyword evidence="12" id="KW-1185">Reference proteome</keyword>
<evidence type="ECO:0000256" key="4">
    <source>
        <dbReference type="ARBA" id="ARBA00022741"/>
    </source>
</evidence>
<dbReference type="InterPro" id="IPR001412">
    <property type="entry name" value="aa-tRNA-synth_I_CS"/>
</dbReference>
<dbReference type="InterPro" id="IPR020058">
    <property type="entry name" value="Glu/Gln-tRNA-synth_Ib_cat-dom"/>
</dbReference>
<dbReference type="PROSITE" id="PS00178">
    <property type="entry name" value="AA_TRNA_LIGASE_I"/>
    <property type="match status" value="1"/>
</dbReference>
<protein>
    <submittedName>
        <fullName evidence="11">Glutamate--tRNA ligase</fullName>
    </submittedName>
</protein>
<gene>
    <name evidence="11" type="primary">gltX</name>
    <name evidence="11" type="ORF">CQA53_06670</name>
</gene>
<accession>A0A3D8IKT0</accession>
<evidence type="ECO:0000256" key="5">
    <source>
        <dbReference type="ARBA" id="ARBA00022840"/>
    </source>
</evidence>
<dbReference type="InterPro" id="IPR049940">
    <property type="entry name" value="GluQ/Sye"/>
</dbReference>
<evidence type="ECO:0000256" key="3">
    <source>
        <dbReference type="ARBA" id="ARBA00022598"/>
    </source>
</evidence>
<dbReference type="RefSeq" id="WP_115543241.1">
    <property type="nucleotide sequence ID" value="NZ_NXLQ01000014.1"/>
</dbReference>
<dbReference type="InterPro" id="IPR004527">
    <property type="entry name" value="Glu-tRNA-ligase_bac/mito"/>
</dbReference>
<evidence type="ECO:0000313" key="12">
    <source>
        <dbReference type="Proteomes" id="UP000256379"/>
    </source>
</evidence>
<dbReference type="InterPro" id="IPR045462">
    <property type="entry name" value="aa-tRNA-synth_I_cd-bd"/>
</dbReference>
<comment type="caution">
    <text evidence="11">The sequence shown here is derived from an EMBL/GenBank/DDBJ whole genome shotgun (WGS) entry which is preliminary data.</text>
</comment>
<evidence type="ECO:0000256" key="2">
    <source>
        <dbReference type="ARBA" id="ARBA00022490"/>
    </source>
</evidence>
<dbReference type="InterPro" id="IPR020751">
    <property type="entry name" value="aa-tRNA-synth_I_codon-bd_sub2"/>
</dbReference>
<dbReference type="Pfam" id="PF19269">
    <property type="entry name" value="Anticodon_2"/>
    <property type="match status" value="1"/>
</dbReference>
<dbReference type="InterPro" id="IPR000924">
    <property type="entry name" value="Glu/Gln-tRNA-synth"/>
</dbReference>
<dbReference type="SUPFAM" id="SSF48163">
    <property type="entry name" value="An anticodon-binding domain of class I aminoacyl-tRNA synthetases"/>
    <property type="match status" value="1"/>
</dbReference>
<dbReference type="Pfam" id="PF00749">
    <property type="entry name" value="tRNA-synt_1c"/>
    <property type="match status" value="1"/>
</dbReference>
<name>A0A3D8IKT0_9HELI</name>
<keyword evidence="5 8" id="KW-0067">ATP-binding</keyword>
<dbReference type="Proteomes" id="UP000256379">
    <property type="component" value="Unassembled WGS sequence"/>
</dbReference>
<sequence length="478" mass="55461">MLRFAPSPTGNMHIGNLRAAIFNYLMARKLGEKFIIRIEDTDLERNIANKDKEILSLLKQFELDYDELIYQSYNFPLHRDLAQRLIKEGKAFYCYCSKEFLESKREEARLQKKAFRYDDSWATLEKGNKTTSPIIRLRANQNISFIDSIKGKISFEAEEIDSFVIMRNEIPTYNFACSIDDKDMSYIIRGEDHISNTPKQILIKQALGFGLNVKYAHLPIILNEENKKMSKRDSASSVQWLLNQGLESQAIANYLILLGNSKIEKNIGELFNYQECMKIFDISQISSNPAHFDYKKMLQINRDLLRQKSPKDFYPIISKATSMTIASESKTCENKECMIPIDSQFDALLGLYLQEVSSIQELSKQIALIFESLPTKREKTEFQNEFDIILQALRKIHTATQDSQSHQSESLSYTQNENLHISLENYENLKNYLIKETNLKGKSFFKPLRMILSGQEHGIELDKLYEAIKPLLHYILRG</sequence>
<dbReference type="NCBIfam" id="TIGR00464">
    <property type="entry name" value="gltX_bact"/>
    <property type="match status" value="1"/>
</dbReference>
<dbReference type="GO" id="GO:0005829">
    <property type="term" value="C:cytosol"/>
    <property type="evidence" value="ECO:0007669"/>
    <property type="project" value="TreeGrafter"/>
</dbReference>
<dbReference type="EMBL" id="NXLQ01000014">
    <property type="protein sequence ID" value="RDU65254.1"/>
    <property type="molecule type" value="Genomic_DNA"/>
</dbReference>
<dbReference type="SUPFAM" id="SSF52374">
    <property type="entry name" value="Nucleotidylyl transferase"/>
    <property type="match status" value="1"/>
</dbReference>
<dbReference type="Gene3D" id="3.40.50.620">
    <property type="entry name" value="HUPs"/>
    <property type="match status" value="1"/>
</dbReference>
<evidence type="ECO:0000256" key="6">
    <source>
        <dbReference type="ARBA" id="ARBA00022917"/>
    </source>
</evidence>
<dbReference type="PANTHER" id="PTHR43311:SF2">
    <property type="entry name" value="GLUTAMATE--TRNA LIGASE, MITOCHONDRIAL-RELATED"/>
    <property type="match status" value="1"/>
</dbReference>
<evidence type="ECO:0000259" key="9">
    <source>
        <dbReference type="Pfam" id="PF00749"/>
    </source>
</evidence>
<keyword evidence="4 8" id="KW-0547">Nucleotide-binding</keyword>
<dbReference type="GO" id="GO:0000049">
    <property type="term" value="F:tRNA binding"/>
    <property type="evidence" value="ECO:0007669"/>
    <property type="project" value="InterPro"/>
</dbReference>